<feature type="transmembrane region" description="Helical" evidence="2">
    <location>
        <begin position="123"/>
        <end position="148"/>
    </location>
</feature>
<evidence type="ECO:0000256" key="1">
    <source>
        <dbReference type="SAM" id="MobiDB-lite"/>
    </source>
</evidence>
<feature type="transmembrane region" description="Helical" evidence="2">
    <location>
        <begin position="92"/>
        <end position="111"/>
    </location>
</feature>
<dbReference type="EMBL" id="JBBPIX010000011">
    <property type="protein sequence ID" value="MEK6466098.1"/>
    <property type="molecule type" value="Genomic_DNA"/>
</dbReference>
<keyword evidence="2" id="KW-1133">Transmembrane helix</keyword>
<dbReference type="GO" id="GO:0008233">
    <property type="term" value="F:peptidase activity"/>
    <property type="evidence" value="ECO:0007669"/>
    <property type="project" value="UniProtKB-KW"/>
</dbReference>
<protein>
    <submittedName>
        <fullName evidence="3">PrsW family glutamic-type intramembrane protease</fullName>
        <ecNumber evidence="3">3.4.-.-</ecNumber>
    </submittedName>
</protein>
<dbReference type="PANTHER" id="PTHR36844:SF1">
    <property type="entry name" value="PROTEASE PRSW"/>
    <property type="match status" value="1"/>
</dbReference>
<feature type="transmembrane region" description="Helical" evidence="2">
    <location>
        <begin position="60"/>
        <end position="80"/>
    </location>
</feature>
<organism evidence="3 4">
    <name type="scientific">Pseudonocardia alni subsp. carboxydivorans</name>
    <dbReference type="NCBI Taxonomy" id="415010"/>
    <lineage>
        <taxon>Bacteria</taxon>
        <taxon>Bacillati</taxon>
        <taxon>Actinomycetota</taxon>
        <taxon>Actinomycetes</taxon>
        <taxon>Pseudonocardiales</taxon>
        <taxon>Pseudonocardiaceae</taxon>
        <taxon>Pseudonocardia</taxon>
    </lineage>
</organism>
<keyword evidence="3" id="KW-0378">Hydrolase</keyword>
<dbReference type="Pfam" id="PF13367">
    <property type="entry name" value="PrsW-protease"/>
    <property type="match status" value="1"/>
</dbReference>
<feature type="transmembrane region" description="Helical" evidence="2">
    <location>
        <begin position="226"/>
        <end position="243"/>
    </location>
</feature>
<comment type="caution">
    <text evidence="3">The sequence shown here is derived from an EMBL/GenBank/DDBJ whole genome shotgun (WGS) entry which is preliminary data.</text>
</comment>
<dbReference type="EC" id="3.4.-.-" evidence="3"/>
<accession>A0ABU9AIF3</accession>
<feature type="region of interest" description="Disordered" evidence="1">
    <location>
        <begin position="309"/>
        <end position="356"/>
    </location>
</feature>
<dbReference type="Proteomes" id="UP001367513">
    <property type="component" value="Unassembled WGS sequence"/>
</dbReference>
<evidence type="ECO:0000313" key="4">
    <source>
        <dbReference type="Proteomes" id="UP001367513"/>
    </source>
</evidence>
<feature type="compositionally biased region" description="Pro residues" evidence="1">
    <location>
        <begin position="318"/>
        <end position="336"/>
    </location>
</feature>
<reference evidence="3 4" key="1">
    <citation type="submission" date="2024-03" db="EMBL/GenBank/DDBJ databases">
        <title>Draft genome sequence of Pseudonocardia carboxydivorans JCM 14827.</title>
        <authorList>
            <person name="Duangmal K."/>
        </authorList>
    </citation>
    <scope>NUCLEOTIDE SEQUENCE [LARGE SCALE GENOMIC DNA]</scope>
    <source>
        <strain evidence="3 4">JCM 14827</strain>
    </source>
</reference>
<dbReference type="RefSeq" id="WP_346103187.1">
    <property type="nucleotide sequence ID" value="NZ_BAAAOD010000019.1"/>
</dbReference>
<gene>
    <name evidence="3" type="ORF">WG925_20355</name>
</gene>
<feature type="transmembrane region" description="Helical" evidence="2">
    <location>
        <begin position="255"/>
        <end position="275"/>
    </location>
</feature>
<keyword evidence="4" id="KW-1185">Reference proteome</keyword>
<dbReference type="GO" id="GO:0006508">
    <property type="term" value="P:proteolysis"/>
    <property type="evidence" value="ECO:0007669"/>
    <property type="project" value="UniProtKB-KW"/>
</dbReference>
<keyword evidence="2" id="KW-0472">Membrane</keyword>
<evidence type="ECO:0000313" key="3">
    <source>
        <dbReference type="EMBL" id="MEK6466098.1"/>
    </source>
</evidence>
<feature type="transmembrane region" description="Helical" evidence="2">
    <location>
        <begin position="160"/>
        <end position="180"/>
    </location>
</feature>
<dbReference type="PANTHER" id="PTHR36844">
    <property type="entry name" value="PROTEASE PRSW"/>
    <property type="match status" value="1"/>
</dbReference>
<dbReference type="InterPro" id="IPR026898">
    <property type="entry name" value="PrsW"/>
</dbReference>
<evidence type="ECO:0000256" key="2">
    <source>
        <dbReference type="SAM" id="Phobius"/>
    </source>
</evidence>
<proteinExistence type="predicted"/>
<keyword evidence="3" id="KW-0645">Protease</keyword>
<feature type="transmembrane region" description="Helical" evidence="2">
    <location>
        <begin position="200"/>
        <end position="219"/>
    </location>
</feature>
<feature type="transmembrane region" description="Helical" evidence="2">
    <location>
        <begin position="30"/>
        <end position="48"/>
    </location>
</feature>
<name>A0ABU9AIF3_PSEA5</name>
<keyword evidence="2" id="KW-0812">Transmembrane</keyword>
<sequence>MSAPYGPRPRTPLPDVSVLFPWRAWTRHPWFRSWTTWVFVALIAVPPLATTLPTSGSDDILLPSIVFAFYFAAAWFLVLWKVVAPGGVTGPVLALVAGIALVVEAPVAVTLERALAADTDTLLAGIVTVGVPEELAKLLPVAALALVHRRAWHSLSPRDFLFLGATCGLVFGAVEAVKYANDYMVIDDARSGLTLAWRLLTGPIVHACWAGLSAYFLGLASRYRDAGPWLALAGLGIGLPALLHGLNNRVAGEYGVAWAAVEGFSALLFLGYARIGLVAVIPPRVTTAVPWAVGHPPAPVAAPWPAGHPSAPVVDPARPAPAAWPPPLRPGTPPPSTTSGRVPDLPTTRLPVVGRP</sequence>